<feature type="region of interest" description="Disordered" evidence="1">
    <location>
        <begin position="316"/>
        <end position="342"/>
    </location>
</feature>
<feature type="region of interest" description="Disordered" evidence="1">
    <location>
        <begin position="361"/>
        <end position="407"/>
    </location>
</feature>
<evidence type="ECO:0000313" key="3">
    <source>
        <dbReference type="EMBL" id="CAE2294281.1"/>
    </source>
</evidence>
<feature type="compositionally biased region" description="Basic and acidic residues" evidence="1">
    <location>
        <begin position="383"/>
        <end position="400"/>
    </location>
</feature>
<organism evidence="3">
    <name type="scientific">Guillardia theta</name>
    <name type="common">Cryptophyte</name>
    <name type="synonym">Cryptomonas phi</name>
    <dbReference type="NCBI Taxonomy" id="55529"/>
    <lineage>
        <taxon>Eukaryota</taxon>
        <taxon>Cryptophyceae</taxon>
        <taxon>Pyrenomonadales</taxon>
        <taxon>Geminigeraceae</taxon>
        <taxon>Guillardia</taxon>
    </lineage>
</organism>
<protein>
    <submittedName>
        <fullName evidence="3">Uncharacterized protein</fullName>
    </submittedName>
</protein>
<dbReference type="EMBL" id="HBKN01016105">
    <property type="protein sequence ID" value="CAE2294277.1"/>
    <property type="molecule type" value="Transcribed_RNA"/>
</dbReference>
<reference evidence="3" key="1">
    <citation type="submission" date="2021-01" db="EMBL/GenBank/DDBJ databases">
        <authorList>
            <person name="Corre E."/>
            <person name="Pelletier E."/>
            <person name="Niang G."/>
            <person name="Scheremetjew M."/>
            <person name="Finn R."/>
            <person name="Kale V."/>
            <person name="Holt S."/>
            <person name="Cochrane G."/>
            <person name="Meng A."/>
            <person name="Brown T."/>
            <person name="Cohen L."/>
        </authorList>
    </citation>
    <scope>NUCLEOTIDE SEQUENCE</scope>
    <source>
        <strain evidence="3">CCMP 2712</strain>
    </source>
</reference>
<dbReference type="EMBL" id="HBKN01016108">
    <property type="protein sequence ID" value="CAE2294281.1"/>
    <property type="molecule type" value="Transcribed_RNA"/>
</dbReference>
<feature type="compositionally biased region" description="Basic and acidic residues" evidence="1">
    <location>
        <begin position="362"/>
        <end position="371"/>
    </location>
</feature>
<name>A0A6U5Z553_GUITH</name>
<sequence length="407" mass="47017">MARTLVSPSQLLALNKLIAHAARRHELDPDRPVDLLSPQHSKLITAEEGDMRVLNALMDQDGDGLVSDCDNQLSKFFWGNRPCNERLEDLFSWYQHQHKQTPIHSLLSSIITTTSERLLKLCRVLQVEVEKSDMLVPSELDLRDYQEFLEEWELDKLFAIAFANQTVRRWVGMMCLVDTEPCQSINMHKPEQQKPVELPDNELGEVENLEEYCIEVRNKHQRVAMELKRLKEQRAFAACGSSPIVTSQDLKEHEASVHSLLLCLKYNNGRAQSNHDVKTHRLPTDRTAVGVREECFADAEQYNAERKQEIARRLQEMHEESNSSLERMLRKESPSPDDPQAEHEITKSVMKFAGSLLQFFSLDDKQKKENQPRTQKQAAAPEDPGRERLRKDFFDNEFRSSKTQVEG</sequence>
<evidence type="ECO:0000256" key="1">
    <source>
        <dbReference type="SAM" id="MobiDB-lite"/>
    </source>
</evidence>
<gene>
    <name evidence="2" type="ORF">GTHE00462_LOCUS12589</name>
    <name evidence="3" type="ORF">GTHE00462_LOCUS12592</name>
</gene>
<dbReference type="AlphaFoldDB" id="A0A6U5Z553"/>
<proteinExistence type="predicted"/>
<accession>A0A6U5Z553</accession>
<evidence type="ECO:0000313" key="2">
    <source>
        <dbReference type="EMBL" id="CAE2294277.1"/>
    </source>
</evidence>